<dbReference type="EMBL" id="MUGY01000004">
    <property type="protein sequence ID" value="OXA97051.1"/>
    <property type="molecule type" value="Genomic_DNA"/>
</dbReference>
<dbReference type="Proteomes" id="UP000028712">
    <property type="component" value="Unassembled WGS sequence"/>
</dbReference>
<dbReference type="RefSeq" id="WP_035619428.1">
    <property type="nucleotide sequence ID" value="NZ_JBEWQG010000011.1"/>
</dbReference>
<organism evidence="1 3">
    <name type="scientific">Flavobacterium hydatis</name>
    <name type="common">Cytophaga aquatilis</name>
    <dbReference type="NCBI Taxonomy" id="991"/>
    <lineage>
        <taxon>Bacteria</taxon>
        <taxon>Pseudomonadati</taxon>
        <taxon>Bacteroidota</taxon>
        <taxon>Flavobacteriia</taxon>
        <taxon>Flavobacteriales</taxon>
        <taxon>Flavobacteriaceae</taxon>
        <taxon>Flavobacterium</taxon>
    </lineage>
</organism>
<sequence length="117" mass="13065">MRKIYRYEKLSFSAPADEDVNFEIKFISDGNIGHTVINIPGDNDSEIANSGKCSLGKIQSLTSEKTISVSDIANPIPNEDTIAIEYYINKKLIAKHSNPKSETDRPYVILTIKFSVK</sequence>
<evidence type="ECO:0000313" key="1">
    <source>
        <dbReference type="EMBL" id="KFF18202.1"/>
    </source>
</evidence>
<dbReference type="AlphaFoldDB" id="A0A086AND8"/>
<dbReference type="STRING" id="991.IW20_04675"/>
<dbReference type="eggNOG" id="ENOG50337PT">
    <property type="taxonomic scope" value="Bacteria"/>
</dbReference>
<evidence type="ECO:0000313" key="2">
    <source>
        <dbReference type="EMBL" id="OXA97051.1"/>
    </source>
</evidence>
<comment type="caution">
    <text evidence="1">The sequence shown here is derived from an EMBL/GenBank/DDBJ whole genome shotgun (WGS) entry which is preliminary data.</text>
</comment>
<gene>
    <name evidence="2" type="ORF">B0A62_07340</name>
    <name evidence="1" type="ORF">IW20_04675</name>
</gene>
<keyword evidence="4" id="KW-1185">Reference proteome</keyword>
<proteinExistence type="predicted"/>
<accession>A0A086AND8</accession>
<evidence type="ECO:0000313" key="3">
    <source>
        <dbReference type="Proteomes" id="UP000028712"/>
    </source>
</evidence>
<dbReference type="Proteomes" id="UP000198424">
    <property type="component" value="Unassembled WGS sequence"/>
</dbReference>
<protein>
    <submittedName>
        <fullName evidence="1">Uncharacterized protein</fullName>
    </submittedName>
</protein>
<reference evidence="1 3" key="1">
    <citation type="submission" date="2014-07" db="EMBL/GenBank/DDBJ databases">
        <title>Genome of Flavobacterium hydatis DSM 2063.</title>
        <authorList>
            <person name="Pipes S.E."/>
            <person name="Stropko S.J."/>
            <person name="Newman J.D."/>
        </authorList>
    </citation>
    <scope>NUCLEOTIDE SEQUENCE [LARGE SCALE GENOMIC DNA]</scope>
    <source>
        <strain evidence="1 3">DSM 2063</strain>
    </source>
</reference>
<evidence type="ECO:0000313" key="4">
    <source>
        <dbReference type="Proteomes" id="UP000198424"/>
    </source>
</evidence>
<reference evidence="2 4" key="2">
    <citation type="submission" date="2016-11" db="EMBL/GenBank/DDBJ databases">
        <title>Whole genomes of Flavobacteriaceae.</title>
        <authorList>
            <person name="Stine C."/>
            <person name="Li C."/>
            <person name="Tadesse D."/>
        </authorList>
    </citation>
    <scope>NUCLEOTIDE SEQUENCE [LARGE SCALE GENOMIC DNA]</scope>
    <source>
        <strain evidence="2 4">ATCC 29551</strain>
    </source>
</reference>
<dbReference type="EMBL" id="JPRM01000006">
    <property type="protein sequence ID" value="KFF18202.1"/>
    <property type="molecule type" value="Genomic_DNA"/>
</dbReference>
<dbReference type="OrthoDB" id="1443543at2"/>
<name>A0A086AND8_FLAHY</name>